<dbReference type="EMBL" id="AVPH01000244">
    <property type="protein sequence ID" value="ERE05413.1"/>
    <property type="molecule type" value="Genomic_DNA"/>
</dbReference>
<gene>
    <name evidence="1" type="ORF">O166_09970</name>
</gene>
<reference evidence="1 2" key="1">
    <citation type="journal article" date="2013" name="Genome Announc.">
        <title>Genome Sequence of the Pigment-Producing Bacterium Pseudogulbenkiania ferrooxidans, Isolated from Loktak Lake.</title>
        <authorList>
            <person name="Puranik S."/>
            <person name="Talkal R."/>
            <person name="Qureshi A."/>
            <person name="Khardenavis A."/>
            <person name="Kapley A."/>
            <person name="Purohit H.J."/>
        </authorList>
    </citation>
    <scope>NUCLEOTIDE SEQUENCE [LARGE SCALE GENOMIC DNA]</scope>
    <source>
        <strain evidence="1 2">EGD-HP2</strain>
    </source>
</reference>
<proteinExistence type="predicted"/>
<sequence>MMGDGLFHPAIKSYESYLIKKSFDAELYKEAILVDLLFLLKW</sequence>
<dbReference type="Proteomes" id="UP000016426">
    <property type="component" value="Unassembled WGS sequence"/>
</dbReference>
<comment type="caution">
    <text evidence="1">The sequence shown here is derived from an EMBL/GenBank/DDBJ whole genome shotgun (WGS) entry which is preliminary data.</text>
</comment>
<evidence type="ECO:0000313" key="1">
    <source>
        <dbReference type="EMBL" id="ERE05413.1"/>
    </source>
</evidence>
<name>A0ABN0N5A5_9NEIS</name>
<protein>
    <submittedName>
        <fullName evidence="1">Uncharacterized protein</fullName>
    </submittedName>
</protein>
<evidence type="ECO:0000313" key="2">
    <source>
        <dbReference type="Proteomes" id="UP000016426"/>
    </source>
</evidence>
<organism evidence="1 2">
    <name type="scientific">Pseudogulbenkiania ferrooxidans EGD-HP2</name>
    <dbReference type="NCBI Taxonomy" id="1388764"/>
    <lineage>
        <taxon>Bacteria</taxon>
        <taxon>Pseudomonadati</taxon>
        <taxon>Pseudomonadota</taxon>
        <taxon>Betaproteobacteria</taxon>
        <taxon>Neisseriales</taxon>
        <taxon>Chromobacteriaceae</taxon>
        <taxon>Pseudogulbenkiania</taxon>
    </lineage>
</organism>
<keyword evidence="2" id="KW-1185">Reference proteome</keyword>
<accession>A0ABN0N5A5</accession>